<dbReference type="Pfam" id="PF18705">
    <property type="entry name" value="DUF5643"/>
    <property type="match status" value="1"/>
</dbReference>
<dbReference type="Gene3D" id="2.60.40.1640">
    <property type="entry name" value="Conserved domain protein"/>
    <property type="match status" value="1"/>
</dbReference>
<keyword evidence="1" id="KW-0812">Transmembrane</keyword>
<evidence type="ECO:0000313" key="4">
    <source>
        <dbReference type="EMBL" id="MPQ44718.1"/>
    </source>
</evidence>
<name>A0A6I1MQF6_9CLOT</name>
<evidence type="ECO:0000313" key="5">
    <source>
        <dbReference type="Proteomes" id="UP000430345"/>
    </source>
</evidence>
<dbReference type="AlphaFoldDB" id="A0A6I1MQF6"/>
<keyword evidence="1" id="KW-0472">Membrane</keyword>
<feature type="transmembrane region" description="Helical" evidence="1">
    <location>
        <begin position="50"/>
        <end position="71"/>
    </location>
</feature>
<dbReference type="OrthoDB" id="2541898at2"/>
<dbReference type="Gene3D" id="2.60.40.1630">
    <property type="entry name" value="bacillus anthracis domain"/>
    <property type="match status" value="1"/>
</dbReference>
<proteinExistence type="predicted"/>
<evidence type="ECO:0000259" key="2">
    <source>
        <dbReference type="Pfam" id="PF13786"/>
    </source>
</evidence>
<keyword evidence="5" id="KW-1185">Reference proteome</keyword>
<protein>
    <submittedName>
        <fullName evidence="4">DUF4179 domain-containing protein</fullName>
    </submittedName>
</protein>
<feature type="domain" description="DUF5643" evidence="3">
    <location>
        <begin position="226"/>
        <end position="342"/>
    </location>
</feature>
<dbReference type="InterPro" id="IPR025436">
    <property type="entry name" value="DUF4179"/>
</dbReference>
<evidence type="ECO:0000256" key="1">
    <source>
        <dbReference type="SAM" id="Phobius"/>
    </source>
</evidence>
<dbReference type="EMBL" id="WHJC01000291">
    <property type="protein sequence ID" value="MPQ44718.1"/>
    <property type="molecule type" value="Genomic_DNA"/>
</dbReference>
<comment type="caution">
    <text evidence="4">The sequence shown here is derived from an EMBL/GenBank/DDBJ whole genome shotgun (WGS) entry which is preliminary data.</text>
</comment>
<dbReference type="InterPro" id="IPR040680">
    <property type="entry name" value="DUF5643"/>
</dbReference>
<dbReference type="RefSeq" id="WP_152891420.1">
    <property type="nucleotide sequence ID" value="NZ_WHJC01000291.1"/>
</dbReference>
<evidence type="ECO:0000259" key="3">
    <source>
        <dbReference type="Pfam" id="PF18705"/>
    </source>
</evidence>
<sequence>MKDLYELFNDINIDESEFEEMEINDIEKTKIKNNLKKSIKKKNKWKMKGIAAATVLIVSTATFGITFPAYAKNVPIVGDIFRFLDKGKTGLYDNFKENANEINVTKVSNGISVTVNEAIFDGRTLNLTYTIKTDKDFGENINFFPDILWNDGLNTSGFGGMSKFVKVDTNTYVGQQNLTSDDLVKNPKDSINFALKINEISVGEEKSKCINGNWDFDINLNAKKGNTQVINKSFEKEGITATIKEININPMSIFISYSQKVNEEVNKNWSSVYLDLEIKDDLGNIYTGEGNGGSGTSYNDIDWSKTFEKAKNGATKLIITPKATLENGLEGGGVETDSNGNEKSITYENKPKEVKEIVFDDIVVDLAK</sequence>
<feature type="domain" description="DUF4179" evidence="2">
    <location>
        <begin position="41"/>
        <end position="132"/>
    </location>
</feature>
<gene>
    <name evidence="4" type="ORF">GBZ86_13325</name>
</gene>
<dbReference type="Proteomes" id="UP000430345">
    <property type="component" value="Unassembled WGS sequence"/>
</dbReference>
<accession>A0A6I1MQF6</accession>
<reference evidence="4 5" key="1">
    <citation type="submission" date="2019-10" db="EMBL/GenBank/DDBJ databases">
        <title>The Genome Sequence of Clostridium tarantellae Isolated from Fish Brain.</title>
        <authorList>
            <person name="Bano L."/>
            <person name="Kiel M."/>
            <person name="Sales G."/>
            <person name="Doxey A.C."/>
            <person name="Mansfield M.J."/>
            <person name="Schiavone M."/>
            <person name="Rossetto O."/>
            <person name="Pirazzini M."/>
            <person name="Dobrindt U."/>
            <person name="Montecucco C."/>
        </authorList>
    </citation>
    <scope>NUCLEOTIDE SEQUENCE [LARGE SCALE GENOMIC DNA]</scope>
    <source>
        <strain evidence="4 5">DSM 3997</strain>
    </source>
</reference>
<organism evidence="4 5">
    <name type="scientific">Clostridium tarantellae</name>
    <dbReference type="NCBI Taxonomy" id="39493"/>
    <lineage>
        <taxon>Bacteria</taxon>
        <taxon>Bacillati</taxon>
        <taxon>Bacillota</taxon>
        <taxon>Clostridia</taxon>
        <taxon>Eubacteriales</taxon>
        <taxon>Clostridiaceae</taxon>
        <taxon>Clostridium</taxon>
    </lineage>
</organism>
<keyword evidence="1" id="KW-1133">Transmembrane helix</keyword>
<dbReference type="Pfam" id="PF13786">
    <property type="entry name" value="DUF4179"/>
    <property type="match status" value="1"/>
</dbReference>